<evidence type="ECO:0000313" key="5">
    <source>
        <dbReference type="Proteomes" id="UP001529510"/>
    </source>
</evidence>
<accession>A0ABD0QPX6</accession>
<comment type="caution">
    <text evidence="4">The sequence shown here is derived from an EMBL/GenBank/DDBJ whole genome shotgun (WGS) entry which is preliminary data.</text>
</comment>
<name>A0ABD0QPX6_CIRMR</name>
<reference evidence="4 5" key="1">
    <citation type="submission" date="2024-05" db="EMBL/GenBank/DDBJ databases">
        <title>Genome sequencing and assembly of Indian major carp, Cirrhinus mrigala (Hamilton, 1822).</title>
        <authorList>
            <person name="Mohindra V."/>
            <person name="Chowdhury L.M."/>
            <person name="Lal K."/>
            <person name="Jena J.K."/>
        </authorList>
    </citation>
    <scope>NUCLEOTIDE SEQUENCE [LARGE SCALE GENOMIC DNA]</scope>
    <source>
        <strain evidence="4">CM1030</strain>
        <tissue evidence="4">Blood</tissue>
    </source>
</reference>
<gene>
    <name evidence="4" type="ORF">M9458_015379</name>
</gene>
<dbReference type="SUPFAM" id="SSF50044">
    <property type="entry name" value="SH3-domain"/>
    <property type="match status" value="1"/>
</dbReference>
<evidence type="ECO:0000259" key="3">
    <source>
        <dbReference type="PROSITE" id="PS50002"/>
    </source>
</evidence>
<dbReference type="AlphaFoldDB" id="A0ABD0QPX6"/>
<keyword evidence="5" id="KW-1185">Reference proteome</keyword>
<evidence type="ECO:0000256" key="2">
    <source>
        <dbReference type="PROSITE-ProRule" id="PRU00192"/>
    </source>
</evidence>
<dbReference type="Pfam" id="PF07653">
    <property type="entry name" value="SH3_2"/>
    <property type="match status" value="1"/>
</dbReference>
<protein>
    <recommendedName>
        <fullName evidence="3">SH3 domain-containing protein</fullName>
    </recommendedName>
</protein>
<dbReference type="InterPro" id="IPR036028">
    <property type="entry name" value="SH3-like_dom_sf"/>
</dbReference>
<dbReference type="Gene3D" id="2.30.30.40">
    <property type="entry name" value="SH3 Domains"/>
    <property type="match status" value="1"/>
</dbReference>
<dbReference type="InterPro" id="IPR001452">
    <property type="entry name" value="SH3_domain"/>
</dbReference>
<proteinExistence type="predicted"/>
<dbReference type="PANTHER" id="PTHR13865:SF25">
    <property type="entry name" value="TIGHT JUNCTION PROTEIN ZO-1"/>
    <property type="match status" value="1"/>
</dbReference>
<dbReference type="EMBL" id="JAMKFB020000007">
    <property type="protein sequence ID" value="KAL0188280.1"/>
    <property type="molecule type" value="Genomic_DNA"/>
</dbReference>
<evidence type="ECO:0000256" key="1">
    <source>
        <dbReference type="ARBA" id="ARBA00022443"/>
    </source>
</evidence>
<organism evidence="4 5">
    <name type="scientific">Cirrhinus mrigala</name>
    <name type="common">Mrigala</name>
    <dbReference type="NCBI Taxonomy" id="683832"/>
    <lineage>
        <taxon>Eukaryota</taxon>
        <taxon>Metazoa</taxon>
        <taxon>Chordata</taxon>
        <taxon>Craniata</taxon>
        <taxon>Vertebrata</taxon>
        <taxon>Euteleostomi</taxon>
        <taxon>Actinopterygii</taxon>
        <taxon>Neopterygii</taxon>
        <taxon>Teleostei</taxon>
        <taxon>Ostariophysi</taxon>
        <taxon>Cypriniformes</taxon>
        <taxon>Cyprinidae</taxon>
        <taxon>Labeoninae</taxon>
        <taxon>Labeonini</taxon>
        <taxon>Cirrhinus</taxon>
    </lineage>
</organism>
<evidence type="ECO:0000313" key="4">
    <source>
        <dbReference type="EMBL" id="KAL0188280.1"/>
    </source>
</evidence>
<feature type="non-terminal residue" evidence="4">
    <location>
        <position position="1"/>
    </location>
</feature>
<sequence length="72" mass="8437">YRRIVESDVGDSFYIRTHFEYEKESPYGLSFNKGEVFRVVDTLYNGKLGSWLAIRIGKNHQEVERGIIPNKN</sequence>
<dbReference type="Proteomes" id="UP001529510">
    <property type="component" value="Unassembled WGS sequence"/>
</dbReference>
<feature type="domain" description="SH3" evidence="3">
    <location>
        <begin position="10"/>
        <end position="72"/>
    </location>
</feature>
<dbReference type="PANTHER" id="PTHR13865">
    <property type="entry name" value="TIGHT JUNCTION PROTEIN"/>
    <property type="match status" value="1"/>
</dbReference>
<feature type="non-terminal residue" evidence="4">
    <location>
        <position position="72"/>
    </location>
</feature>
<keyword evidence="1 2" id="KW-0728">SH3 domain</keyword>
<dbReference type="PROSITE" id="PS50002">
    <property type="entry name" value="SH3"/>
    <property type="match status" value="1"/>
</dbReference>